<proteinExistence type="predicted"/>
<evidence type="ECO:0000313" key="2">
    <source>
        <dbReference type="Proteomes" id="UP001227268"/>
    </source>
</evidence>
<keyword evidence="2" id="KW-1185">Reference proteome</keyword>
<gene>
    <name evidence="1" type="ORF">QFC21_000826</name>
</gene>
<comment type="caution">
    <text evidence="1">The sequence shown here is derived from an EMBL/GenBank/DDBJ whole genome shotgun (WGS) entry which is preliminary data.</text>
</comment>
<name>A0ACC2W7H8_9TREE</name>
<dbReference type="Proteomes" id="UP001227268">
    <property type="component" value="Unassembled WGS sequence"/>
</dbReference>
<evidence type="ECO:0000313" key="1">
    <source>
        <dbReference type="EMBL" id="KAJ9107376.1"/>
    </source>
</evidence>
<accession>A0ACC2W7H8</accession>
<organism evidence="1 2">
    <name type="scientific">Naganishia friedmannii</name>
    <dbReference type="NCBI Taxonomy" id="89922"/>
    <lineage>
        <taxon>Eukaryota</taxon>
        <taxon>Fungi</taxon>
        <taxon>Dikarya</taxon>
        <taxon>Basidiomycota</taxon>
        <taxon>Agaricomycotina</taxon>
        <taxon>Tremellomycetes</taxon>
        <taxon>Filobasidiales</taxon>
        <taxon>Filobasidiaceae</taxon>
        <taxon>Naganishia</taxon>
    </lineage>
</organism>
<reference evidence="1" key="1">
    <citation type="submission" date="2023-04" db="EMBL/GenBank/DDBJ databases">
        <title>Draft Genome sequencing of Naganishia species isolated from polar environments using Oxford Nanopore Technology.</title>
        <authorList>
            <person name="Leo P."/>
            <person name="Venkateswaran K."/>
        </authorList>
    </citation>
    <scope>NUCLEOTIDE SEQUENCE</scope>
    <source>
        <strain evidence="1">MNA-CCFEE 5423</strain>
    </source>
</reference>
<dbReference type="EMBL" id="JASBWT010000002">
    <property type="protein sequence ID" value="KAJ9107376.1"/>
    <property type="molecule type" value="Genomic_DNA"/>
</dbReference>
<sequence length="163" mass="17872">MDFNPGDEKLTGLFAGLQQPWAALAYGLLVISKIALGIAIIFSWRILCKKIMRIVLPKVFRAFAQTFNVELPTRKHYKAATDYEDVPASHGIAAMPSFVDIPSEAVLASALSSGTRKYLHLRGTDPNLEASHVGQGNASKALEDIVVTVPDDEHYDIDGTFER</sequence>
<protein>
    <submittedName>
        <fullName evidence="1">Uncharacterized protein</fullName>
    </submittedName>
</protein>